<comment type="caution">
    <text evidence="2">The sequence shown here is derived from an EMBL/GenBank/DDBJ whole genome shotgun (WGS) entry which is preliminary data.</text>
</comment>
<sequence>MLIIPIVIVSMMINLVRQLFFHIFVFDIMQHSFTIISIFFWIFNCLSKDKLSMWEHLSRDVM</sequence>
<feature type="transmembrane region" description="Helical" evidence="1">
    <location>
        <begin position="20"/>
        <end position="43"/>
    </location>
</feature>
<dbReference type="AlphaFoldDB" id="A0AAV2ANG8"/>
<keyword evidence="1" id="KW-1133">Transmembrane helix</keyword>
<keyword evidence="1" id="KW-0472">Membrane</keyword>
<dbReference type="Proteomes" id="UP001497382">
    <property type="component" value="Unassembled WGS sequence"/>
</dbReference>
<organism evidence="2 3">
    <name type="scientific">Larinioides sclopetarius</name>
    <dbReference type="NCBI Taxonomy" id="280406"/>
    <lineage>
        <taxon>Eukaryota</taxon>
        <taxon>Metazoa</taxon>
        <taxon>Ecdysozoa</taxon>
        <taxon>Arthropoda</taxon>
        <taxon>Chelicerata</taxon>
        <taxon>Arachnida</taxon>
        <taxon>Araneae</taxon>
        <taxon>Araneomorphae</taxon>
        <taxon>Entelegynae</taxon>
        <taxon>Araneoidea</taxon>
        <taxon>Araneidae</taxon>
        <taxon>Larinioides</taxon>
    </lineage>
</organism>
<proteinExistence type="predicted"/>
<reference evidence="2 3" key="1">
    <citation type="submission" date="2024-04" db="EMBL/GenBank/DDBJ databases">
        <authorList>
            <person name="Rising A."/>
            <person name="Reimegard J."/>
            <person name="Sonavane S."/>
            <person name="Akerstrom W."/>
            <person name="Nylinder S."/>
            <person name="Hedman E."/>
            <person name="Kallberg Y."/>
        </authorList>
    </citation>
    <scope>NUCLEOTIDE SEQUENCE [LARGE SCALE GENOMIC DNA]</scope>
</reference>
<keyword evidence="1" id="KW-0812">Transmembrane</keyword>
<protein>
    <recommendedName>
        <fullName evidence="4">NADH dehydrogenase subunit 5</fullName>
    </recommendedName>
</protein>
<evidence type="ECO:0008006" key="4">
    <source>
        <dbReference type="Google" id="ProtNLM"/>
    </source>
</evidence>
<accession>A0AAV2ANG8</accession>
<dbReference type="EMBL" id="CAXIEN010000182">
    <property type="protein sequence ID" value="CAL1284629.1"/>
    <property type="molecule type" value="Genomic_DNA"/>
</dbReference>
<gene>
    <name evidence="2" type="ORF">LARSCL_LOCUS13262</name>
</gene>
<evidence type="ECO:0000256" key="1">
    <source>
        <dbReference type="SAM" id="Phobius"/>
    </source>
</evidence>
<keyword evidence="3" id="KW-1185">Reference proteome</keyword>
<name>A0AAV2ANG8_9ARAC</name>
<evidence type="ECO:0000313" key="3">
    <source>
        <dbReference type="Proteomes" id="UP001497382"/>
    </source>
</evidence>
<evidence type="ECO:0000313" key="2">
    <source>
        <dbReference type="EMBL" id="CAL1284629.1"/>
    </source>
</evidence>